<name>A0A0H3WVE4_9BURK</name>
<feature type="compositionally biased region" description="Low complexity" evidence="1">
    <location>
        <begin position="27"/>
        <end position="37"/>
    </location>
</feature>
<accession>A0A0H3WVE4</accession>
<evidence type="ECO:0000313" key="2">
    <source>
        <dbReference type="EMBL" id="AKM31702.1"/>
    </source>
</evidence>
<feature type="compositionally biased region" description="Polar residues" evidence="1">
    <location>
        <begin position="38"/>
        <end position="49"/>
    </location>
</feature>
<protein>
    <submittedName>
        <fullName evidence="2">Uncharacterized protein</fullName>
    </submittedName>
</protein>
<dbReference type="EMBL" id="CP011807">
    <property type="protein sequence ID" value="AKM31702.1"/>
    <property type="molecule type" value="Genomic_DNA"/>
</dbReference>
<proteinExistence type="predicted"/>
<dbReference type="KEGG" id="pfg:AB870_18610"/>
<feature type="region of interest" description="Disordered" evidence="1">
    <location>
        <begin position="27"/>
        <end position="84"/>
    </location>
</feature>
<reference evidence="2" key="1">
    <citation type="submission" date="2016-06" db="EMBL/GenBank/DDBJ databases">
        <title>Complete Genome Sequence of Pandoraea faecigallinarum DSM-23572.</title>
        <authorList>
            <person name="Yong D."/>
            <person name="Ee R."/>
            <person name="Lim Y.-L."/>
            <person name="Yin W.-F."/>
            <person name="Chan K.-G."/>
        </authorList>
    </citation>
    <scope>NUCLEOTIDE SEQUENCE</scope>
    <source>
        <strain evidence="2">DSM 23572</strain>
    </source>
</reference>
<dbReference type="AlphaFoldDB" id="A0A0H3WVE4"/>
<keyword evidence="3" id="KW-1185">Reference proteome</keyword>
<evidence type="ECO:0000313" key="3">
    <source>
        <dbReference type="Proteomes" id="UP000035651"/>
    </source>
</evidence>
<dbReference type="PATRIC" id="fig|656179.3.peg.3964"/>
<evidence type="ECO:0000256" key="1">
    <source>
        <dbReference type="SAM" id="MobiDB-lite"/>
    </source>
</evidence>
<feature type="compositionally biased region" description="Polar residues" evidence="1">
    <location>
        <begin position="74"/>
        <end position="84"/>
    </location>
</feature>
<organism evidence="2 3">
    <name type="scientific">Pandoraea faecigallinarum</name>
    <dbReference type="NCBI Taxonomy" id="656179"/>
    <lineage>
        <taxon>Bacteria</taxon>
        <taxon>Pseudomonadati</taxon>
        <taxon>Pseudomonadota</taxon>
        <taxon>Betaproteobacteria</taxon>
        <taxon>Burkholderiales</taxon>
        <taxon>Burkholderiaceae</taxon>
        <taxon>Pandoraea</taxon>
    </lineage>
</organism>
<sequence>MTIIVPATGSATSGMLDIWQAHIQQQQAQTAQTGANASSNASNDTTPQSDGDKVLSSLRSVSEGARQAGKAMTSAASDTGSAGNSVVQEAIRKLKEMLARVLAQLEAVRNNDRLPPQEKLQQVGALSAEAMAIQAQITALMDPTWTTGTRISTTA</sequence>
<dbReference type="OrthoDB" id="8942517at2"/>
<gene>
    <name evidence="2" type="ORF">AB870_18610</name>
</gene>
<dbReference type="Proteomes" id="UP000035651">
    <property type="component" value="Chromosome"/>
</dbReference>
<dbReference type="RefSeq" id="WP_047907475.1">
    <property type="nucleotide sequence ID" value="NZ_CP011807.3"/>
</dbReference>
<dbReference type="STRING" id="656179.AB870_18610"/>